<sequence>MANALYNKGREKFLRGEISWNTDTIKAVLVDAADYTVSLTTHEFLSDIPTGGRVATTAALTSKTTTDGVADAADPTFAGASGDQSEYIVLYKDTGSAATSPLIGLIDTATGLPVLPNTGDIAVVFDNGANKIFKL</sequence>
<protein>
    <recommendedName>
        <fullName evidence="3">Bacteriophage protein</fullName>
    </recommendedName>
</protein>
<dbReference type="Proteomes" id="UP000007809">
    <property type="component" value="Chromosome"/>
</dbReference>
<evidence type="ECO:0008006" key="3">
    <source>
        <dbReference type="Google" id="ProtNLM"/>
    </source>
</evidence>
<evidence type="ECO:0000313" key="1">
    <source>
        <dbReference type="EMBL" id="AEA27931.1"/>
    </source>
</evidence>
<name>F4D1E3_PSEUX</name>
<dbReference type="OrthoDB" id="6691729at2"/>
<organism evidence="1 2">
    <name type="scientific">Pseudonocardia dioxanivorans (strain ATCC 55486 / DSM 44775 / JCM 13855 / CB1190)</name>
    <dbReference type="NCBI Taxonomy" id="675635"/>
    <lineage>
        <taxon>Bacteria</taxon>
        <taxon>Bacillati</taxon>
        <taxon>Actinomycetota</taxon>
        <taxon>Actinomycetes</taxon>
        <taxon>Pseudonocardiales</taxon>
        <taxon>Pseudonocardiaceae</taxon>
        <taxon>Pseudonocardia</taxon>
    </lineage>
</organism>
<dbReference type="AlphaFoldDB" id="F4D1E3"/>
<reference evidence="1 2" key="1">
    <citation type="journal article" date="2011" name="J. Bacteriol.">
        <title>Genome sequence of the 1,4-dioxane-degrading Pseudonocardia dioxanivorans strain CB1190.</title>
        <authorList>
            <person name="Sales C.M."/>
            <person name="Mahendra S."/>
            <person name="Grostern A."/>
            <person name="Parales R.E."/>
            <person name="Goodwin L.A."/>
            <person name="Woyke T."/>
            <person name="Nolan M."/>
            <person name="Lapidus A."/>
            <person name="Chertkov O."/>
            <person name="Ovchinnikova G."/>
            <person name="Sczyrba A."/>
            <person name="Alvarez-Cohen L."/>
        </authorList>
    </citation>
    <scope>NUCLEOTIDE SEQUENCE [LARGE SCALE GENOMIC DNA]</scope>
    <source>
        <strain evidence="2">ATCC 55486 / DSM 44775 / JCM 13855 / CB1190</strain>
    </source>
</reference>
<dbReference type="HOGENOM" id="CLU_1881261_0_0_11"/>
<dbReference type="KEGG" id="pdx:Psed_5804"/>
<proteinExistence type="predicted"/>
<gene>
    <name evidence="1" type="ordered locus">Psed_5804</name>
</gene>
<accession>F4D1E3</accession>
<dbReference type="STRING" id="675635.Psed_5804"/>
<keyword evidence="2" id="KW-1185">Reference proteome</keyword>
<dbReference type="EMBL" id="CP002593">
    <property type="protein sequence ID" value="AEA27931.1"/>
    <property type="molecule type" value="Genomic_DNA"/>
</dbReference>
<dbReference type="eggNOG" id="ENOG5032V63">
    <property type="taxonomic scope" value="Bacteria"/>
</dbReference>
<dbReference type="RefSeq" id="WP_013677830.1">
    <property type="nucleotide sequence ID" value="NC_015312.1"/>
</dbReference>
<evidence type="ECO:0000313" key="2">
    <source>
        <dbReference type="Proteomes" id="UP000007809"/>
    </source>
</evidence>